<name>R0KNB1_NOSB1</name>
<dbReference type="VEuPathDB" id="MicrosporidiaDB:NBO_508g0007"/>
<evidence type="ECO:0000313" key="2">
    <source>
        <dbReference type="EMBL" id="EOB12156.1"/>
    </source>
</evidence>
<evidence type="ECO:0000313" key="3">
    <source>
        <dbReference type="Proteomes" id="UP000016927"/>
    </source>
</evidence>
<dbReference type="Proteomes" id="UP000016927">
    <property type="component" value="Unassembled WGS sequence"/>
</dbReference>
<gene>
    <name evidence="2" type="ORF">NBO_508g0007</name>
</gene>
<proteinExistence type="predicted"/>
<dbReference type="EMBL" id="KB909416">
    <property type="protein sequence ID" value="EOB12156.1"/>
    <property type="molecule type" value="Genomic_DNA"/>
</dbReference>
<keyword evidence="3" id="KW-1185">Reference proteome</keyword>
<protein>
    <submittedName>
        <fullName evidence="2">Uncharacterized protein</fullName>
    </submittedName>
</protein>
<feature type="coiled-coil region" evidence="1">
    <location>
        <begin position="46"/>
        <end position="73"/>
    </location>
</feature>
<keyword evidence="1" id="KW-0175">Coiled coil</keyword>
<organism evidence="2 3">
    <name type="scientific">Nosema bombycis (strain CQ1 / CVCC 102059)</name>
    <name type="common">Microsporidian parasite</name>
    <name type="synonym">Pebrine of silkworm</name>
    <dbReference type="NCBI Taxonomy" id="578461"/>
    <lineage>
        <taxon>Eukaryota</taxon>
        <taxon>Fungi</taxon>
        <taxon>Fungi incertae sedis</taxon>
        <taxon>Microsporidia</taxon>
        <taxon>Nosematidae</taxon>
        <taxon>Nosema</taxon>
    </lineage>
</organism>
<reference evidence="2 3" key="1">
    <citation type="journal article" date="2013" name="BMC Genomics">
        <title>Comparative genomics of parasitic silkworm microsporidia reveal an association between genome expansion and host adaptation.</title>
        <authorList>
            <person name="Pan G."/>
            <person name="Xu J."/>
            <person name="Li T."/>
            <person name="Xia Q."/>
            <person name="Liu S.L."/>
            <person name="Zhang G."/>
            <person name="Li S."/>
            <person name="Li C."/>
            <person name="Liu H."/>
            <person name="Yang L."/>
            <person name="Liu T."/>
            <person name="Zhang X."/>
            <person name="Wu Z."/>
            <person name="Fan W."/>
            <person name="Dang X."/>
            <person name="Xiang H."/>
            <person name="Tao M."/>
            <person name="Li Y."/>
            <person name="Hu J."/>
            <person name="Li Z."/>
            <person name="Lin L."/>
            <person name="Luo J."/>
            <person name="Geng L."/>
            <person name="Wang L."/>
            <person name="Long M."/>
            <person name="Wan Y."/>
            <person name="He N."/>
            <person name="Zhang Z."/>
            <person name="Lu C."/>
            <person name="Keeling P.J."/>
            <person name="Wang J."/>
            <person name="Xiang Z."/>
            <person name="Zhou Z."/>
        </authorList>
    </citation>
    <scope>NUCLEOTIDE SEQUENCE [LARGE SCALE GENOMIC DNA]</scope>
    <source>
        <strain evidence="3">CQ1 / CVCC 102059</strain>
    </source>
</reference>
<accession>R0KNB1</accession>
<dbReference type="HOGENOM" id="CLU_2671684_0_0_1"/>
<dbReference type="AlphaFoldDB" id="R0KNB1"/>
<sequence length="75" mass="9200">MAEKGPRFRTMLLERRIPFRDKKKEFEDLINLRRSLVNELRRKLIKRSEKREIDDLNTKIADLEHEIKSISYEEN</sequence>
<evidence type="ECO:0000256" key="1">
    <source>
        <dbReference type="SAM" id="Coils"/>
    </source>
</evidence>